<protein>
    <submittedName>
        <fullName evidence="3">SH3 domain-containing protein</fullName>
    </submittedName>
</protein>
<keyword evidence="4" id="KW-1185">Reference proteome</keyword>
<dbReference type="Gene3D" id="2.30.30.40">
    <property type="entry name" value="SH3 Domains"/>
    <property type="match status" value="1"/>
</dbReference>
<feature type="compositionally biased region" description="Low complexity" evidence="1">
    <location>
        <begin position="31"/>
        <end position="42"/>
    </location>
</feature>
<proteinExistence type="predicted"/>
<accession>A0ABR7Q4B2</accession>
<dbReference type="InterPro" id="IPR003646">
    <property type="entry name" value="SH3-like_bac-type"/>
</dbReference>
<sequence length="276" mass="31538">MKFNSLTLKLCTLFILFSLISCEEKTKQETPKTTPETTSETTETPKENNTYYAWVDNINVRNASNTKGKVIGTYSSSDPLEFTGTKSDAKDIIVLRGVAYDENWLKITTTDNKEGWVFGGAVKKEGDKKGNGIITKDVFDFPYFGNFDVTKWTDLGVVKSEAGDAETSTFRYMKNNQILEIEKTDVGEYGYYYTYKLMDTKNKLQKERKFSFQANMGDNGDLMELTEIVKDFSTKKEYSRKQMLTKHFMQLNSRPEMVNGVWKESGLEIETKSASE</sequence>
<dbReference type="RefSeq" id="WP_187560440.1">
    <property type="nucleotide sequence ID" value="NZ_JACGWS010000001.1"/>
</dbReference>
<reference evidence="3 4" key="1">
    <citation type="submission" date="2020-07" db="EMBL/GenBank/DDBJ databases">
        <title>Description of Kordia aestuariivivens sp. nov., isolated from a tidal flat.</title>
        <authorList>
            <person name="Park S."/>
            <person name="Yoon J.-H."/>
        </authorList>
    </citation>
    <scope>NUCLEOTIDE SEQUENCE [LARGE SCALE GENOMIC DNA]</scope>
    <source>
        <strain evidence="3 4">YSTF-M3</strain>
    </source>
</reference>
<dbReference type="Pfam" id="PF08239">
    <property type="entry name" value="SH3_3"/>
    <property type="match status" value="1"/>
</dbReference>
<evidence type="ECO:0000313" key="3">
    <source>
        <dbReference type="EMBL" id="MBC8753404.1"/>
    </source>
</evidence>
<dbReference type="PROSITE" id="PS51257">
    <property type="entry name" value="PROKAR_LIPOPROTEIN"/>
    <property type="match status" value="1"/>
</dbReference>
<comment type="caution">
    <text evidence="3">The sequence shown here is derived from an EMBL/GenBank/DDBJ whole genome shotgun (WGS) entry which is preliminary data.</text>
</comment>
<feature type="region of interest" description="Disordered" evidence="1">
    <location>
        <begin position="27"/>
        <end position="46"/>
    </location>
</feature>
<dbReference type="Proteomes" id="UP000619238">
    <property type="component" value="Unassembled WGS sequence"/>
</dbReference>
<dbReference type="EMBL" id="JACGWS010000001">
    <property type="protein sequence ID" value="MBC8753404.1"/>
    <property type="molecule type" value="Genomic_DNA"/>
</dbReference>
<evidence type="ECO:0000313" key="4">
    <source>
        <dbReference type="Proteomes" id="UP000619238"/>
    </source>
</evidence>
<organism evidence="3 4">
    <name type="scientific">Kordia aestuariivivens</name>
    <dbReference type="NCBI Taxonomy" id="2759037"/>
    <lineage>
        <taxon>Bacteria</taxon>
        <taxon>Pseudomonadati</taxon>
        <taxon>Bacteroidota</taxon>
        <taxon>Flavobacteriia</taxon>
        <taxon>Flavobacteriales</taxon>
        <taxon>Flavobacteriaceae</taxon>
        <taxon>Kordia</taxon>
    </lineage>
</organism>
<gene>
    <name evidence="3" type="ORF">H2O64_01895</name>
</gene>
<evidence type="ECO:0000259" key="2">
    <source>
        <dbReference type="Pfam" id="PF08239"/>
    </source>
</evidence>
<feature type="domain" description="SH3b" evidence="2">
    <location>
        <begin position="56"/>
        <end position="122"/>
    </location>
</feature>
<evidence type="ECO:0000256" key="1">
    <source>
        <dbReference type="SAM" id="MobiDB-lite"/>
    </source>
</evidence>
<name>A0ABR7Q4B2_9FLAO</name>